<comment type="similarity">
    <text evidence="1">Belongs to the multicopper oxidase family.</text>
</comment>
<keyword evidence="3" id="KW-0479">Metal-binding</keyword>
<dbReference type="CDD" id="cd13867">
    <property type="entry name" value="CuRO_2_CueO_FtsP"/>
    <property type="match status" value="1"/>
</dbReference>
<dbReference type="InterPro" id="IPR045087">
    <property type="entry name" value="Cu-oxidase_fam"/>
</dbReference>
<evidence type="ECO:0000259" key="11">
    <source>
        <dbReference type="Pfam" id="PF07731"/>
    </source>
</evidence>
<proteinExistence type="inferred from homology"/>
<dbReference type="PANTHER" id="PTHR48267:SF1">
    <property type="entry name" value="BILIRUBIN OXIDASE"/>
    <property type="match status" value="1"/>
</dbReference>
<dbReference type="CDD" id="cd04232">
    <property type="entry name" value="CuRO_1_CueO_FtsP"/>
    <property type="match status" value="1"/>
</dbReference>
<dbReference type="PROSITE" id="PS00080">
    <property type="entry name" value="MULTICOPPER_OXIDASE2"/>
    <property type="match status" value="1"/>
</dbReference>
<evidence type="ECO:0000256" key="5">
    <source>
        <dbReference type="ARBA" id="ARBA00038978"/>
    </source>
</evidence>
<name>A0ABS1K6M4_9MICC</name>
<dbReference type="PROSITE" id="PS51318">
    <property type="entry name" value="TAT"/>
    <property type="match status" value="1"/>
</dbReference>
<dbReference type="InterPro" id="IPR011706">
    <property type="entry name" value="Cu-oxidase_C"/>
</dbReference>
<evidence type="ECO:0000256" key="3">
    <source>
        <dbReference type="ARBA" id="ARBA00022723"/>
    </source>
</evidence>
<evidence type="ECO:0000256" key="2">
    <source>
        <dbReference type="ARBA" id="ARBA00011245"/>
    </source>
</evidence>
<dbReference type="InterPro" id="IPR002355">
    <property type="entry name" value="Cu_oxidase_Cu_BS"/>
</dbReference>
<feature type="domain" description="Plastocyanin-like" evidence="12">
    <location>
        <begin position="91"/>
        <end position="201"/>
    </location>
</feature>
<evidence type="ECO:0000259" key="12">
    <source>
        <dbReference type="Pfam" id="PF07732"/>
    </source>
</evidence>
<evidence type="ECO:0000256" key="7">
    <source>
        <dbReference type="ARBA" id="ARBA00042896"/>
    </source>
</evidence>
<evidence type="ECO:0000256" key="1">
    <source>
        <dbReference type="ARBA" id="ARBA00010609"/>
    </source>
</evidence>
<dbReference type="Pfam" id="PF00394">
    <property type="entry name" value="Cu-oxidase"/>
    <property type="match status" value="1"/>
</dbReference>
<dbReference type="InterPro" id="IPR001117">
    <property type="entry name" value="Cu-oxidase_2nd"/>
</dbReference>
<keyword evidence="14" id="KW-1185">Reference proteome</keyword>
<gene>
    <name evidence="13" type="ORF">JJE72_17520</name>
</gene>
<dbReference type="InterPro" id="IPR006311">
    <property type="entry name" value="TAT_signal"/>
</dbReference>
<dbReference type="InterPro" id="IPR008972">
    <property type="entry name" value="Cupredoxin"/>
</dbReference>
<evidence type="ECO:0000256" key="9">
    <source>
        <dbReference type="ARBA" id="ARBA00048092"/>
    </source>
</evidence>
<dbReference type="CDD" id="cd13890">
    <property type="entry name" value="CuRO_3_CueO_FtsP"/>
    <property type="match status" value="1"/>
</dbReference>
<protein>
    <recommendedName>
        <fullName evidence="6">Multicopper oxidase CueO</fullName>
        <ecNumber evidence="5">1.16.3.4</ecNumber>
    </recommendedName>
    <alternativeName>
        <fullName evidence="7">Copper efflux oxidase</fullName>
    </alternativeName>
    <alternativeName>
        <fullName evidence="8">Cuprous oxidase</fullName>
    </alternativeName>
</protein>
<dbReference type="Proteomes" id="UP000639051">
    <property type="component" value="Unassembled WGS sequence"/>
</dbReference>
<evidence type="ECO:0000313" key="13">
    <source>
        <dbReference type="EMBL" id="MBL0707296.1"/>
    </source>
</evidence>
<feature type="domain" description="Plastocyanin-like" evidence="11">
    <location>
        <begin position="390"/>
        <end position="505"/>
    </location>
</feature>
<dbReference type="Pfam" id="PF07732">
    <property type="entry name" value="Cu-oxidase_3"/>
    <property type="match status" value="1"/>
</dbReference>
<evidence type="ECO:0000313" key="14">
    <source>
        <dbReference type="Proteomes" id="UP000639051"/>
    </source>
</evidence>
<comment type="subunit">
    <text evidence="2">Monomer.</text>
</comment>
<evidence type="ECO:0000259" key="10">
    <source>
        <dbReference type="Pfam" id="PF00394"/>
    </source>
</evidence>
<reference evidence="13 14" key="1">
    <citation type="submission" date="2021-01" db="EMBL/GenBank/DDBJ databases">
        <title>Genome public.</title>
        <authorList>
            <person name="Liu C."/>
            <person name="Sun Q."/>
        </authorList>
    </citation>
    <scope>NUCLEOTIDE SEQUENCE [LARGE SCALE GENOMIC DNA]</scope>
    <source>
        <strain evidence="13 14">JC656</strain>
    </source>
</reference>
<dbReference type="EC" id="1.16.3.4" evidence="5"/>
<dbReference type="Gene3D" id="2.60.40.420">
    <property type="entry name" value="Cupredoxins - blue copper proteins"/>
    <property type="match status" value="3"/>
</dbReference>
<dbReference type="PANTHER" id="PTHR48267">
    <property type="entry name" value="CUPREDOXIN SUPERFAMILY PROTEIN"/>
    <property type="match status" value="1"/>
</dbReference>
<evidence type="ECO:0000256" key="8">
    <source>
        <dbReference type="ARBA" id="ARBA00043090"/>
    </source>
</evidence>
<accession>A0ABS1K6M4</accession>
<comment type="catalytic activity">
    <reaction evidence="9">
        <text>4 Cu(+) + O2 + 4 H(+) = 4 Cu(2+) + 2 H2O</text>
        <dbReference type="Rhea" id="RHEA:30083"/>
        <dbReference type="ChEBI" id="CHEBI:15377"/>
        <dbReference type="ChEBI" id="CHEBI:15378"/>
        <dbReference type="ChEBI" id="CHEBI:15379"/>
        <dbReference type="ChEBI" id="CHEBI:29036"/>
        <dbReference type="ChEBI" id="CHEBI:49552"/>
        <dbReference type="EC" id="1.16.3.4"/>
    </reaction>
    <physiologicalReaction direction="left-to-right" evidence="9">
        <dbReference type="Rhea" id="RHEA:30084"/>
    </physiologicalReaction>
</comment>
<dbReference type="EMBL" id="JAERRC010000046">
    <property type="protein sequence ID" value="MBL0707296.1"/>
    <property type="molecule type" value="Genomic_DNA"/>
</dbReference>
<dbReference type="SUPFAM" id="SSF49503">
    <property type="entry name" value="Cupredoxins"/>
    <property type="match status" value="3"/>
</dbReference>
<organism evidence="13 14">
    <name type="scientific">Sinomonas cellulolyticus</name>
    <dbReference type="NCBI Taxonomy" id="2801916"/>
    <lineage>
        <taxon>Bacteria</taxon>
        <taxon>Bacillati</taxon>
        <taxon>Actinomycetota</taxon>
        <taxon>Actinomycetes</taxon>
        <taxon>Micrococcales</taxon>
        <taxon>Micrococcaceae</taxon>
        <taxon>Sinomonas</taxon>
    </lineage>
</organism>
<dbReference type="Pfam" id="PF07731">
    <property type="entry name" value="Cu-oxidase_2"/>
    <property type="match status" value="1"/>
</dbReference>
<sequence length="523" mass="55531">MRCHTAQCSRVPGRGAARPTLGSVSLTRRQLLRATAAAAVLAPLVPAVTGCAPGEVVPETQFGARLPIPPLDEGTLDGGTRTFRLAPQAGTHEFVPGKPAQTMGYNGAYLGPTLRAARGERVRVAVENRLTEATTVHFHGMVLPAAADGGPHAMINPGASTNPEWTIDQPAATLWYHPHPHGSTEKQVGYGLAGLFILDEPGTNEAAALPHTYGVDDIPLIVQDRRLDADGKITFDPAGNSLGTLGNSIAANGTLGAVLSVTTQRVRLRILNASNGRWFKFGLADHRPFHMVASDGGLLAAPLELTSVQLSPAERAEIVVELKPGESVMLRSFAPDLGRVNPPDAFGGGKEFDVVRLDAAASLAPSAALPAAFAALPAPEGTTTAVSRSFTFNGRSINNKTMDMNRIDFTAAPGEAEVWFVDNVSAYQHNVHVHGVQFRLVDIDGKQPPPERAGWKDTIPLLPREQNRIAFRMPKYADSEHPYMYHCHLLTHEDEGMMGQFLVAEAGAAGPAGSGTPSPHQHG</sequence>
<dbReference type="InterPro" id="IPR011707">
    <property type="entry name" value="Cu-oxidase-like_N"/>
</dbReference>
<keyword evidence="4" id="KW-0560">Oxidoreductase</keyword>
<comment type="caution">
    <text evidence="13">The sequence shown here is derived from an EMBL/GenBank/DDBJ whole genome shotgun (WGS) entry which is preliminary data.</text>
</comment>
<evidence type="ECO:0000256" key="6">
    <source>
        <dbReference type="ARBA" id="ARBA00041027"/>
    </source>
</evidence>
<feature type="domain" description="Plastocyanin-like" evidence="10">
    <location>
        <begin position="254"/>
        <end position="323"/>
    </location>
</feature>
<evidence type="ECO:0000256" key="4">
    <source>
        <dbReference type="ARBA" id="ARBA00023002"/>
    </source>
</evidence>